<feature type="disulfide bond" evidence="5 6">
    <location>
        <begin position="8"/>
        <end position="26"/>
    </location>
</feature>
<evidence type="ECO:0000256" key="4">
    <source>
        <dbReference type="ARBA" id="ARBA00023180"/>
    </source>
</evidence>
<dbReference type="PANTHER" id="PTHR10514">
    <property type="entry name" value="ANGIOTENSIN-CONVERTING ENZYME"/>
    <property type="match status" value="1"/>
</dbReference>
<keyword evidence="2" id="KW-0732">Signal</keyword>
<keyword evidence="4" id="KW-0325">Glycoprotein</keyword>
<comment type="caution">
    <text evidence="7">The sequence shown here is derived from an EMBL/GenBank/DDBJ whole genome shotgun (WGS) entry which is preliminary data.</text>
</comment>
<evidence type="ECO:0000256" key="6">
    <source>
        <dbReference type="PROSITE-ProRule" id="PRU01355"/>
    </source>
</evidence>
<evidence type="ECO:0000256" key="3">
    <source>
        <dbReference type="ARBA" id="ARBA00023157"/>
    </source>
</evidence>
<dbReference type="GO" id="GO:0008237">
    <property type="term" value="F:metallopeptidase activity"/>
    <property type="evidence" value="ECO:0007669"/>
    <property type="project" value="InterPro"/>
</dbReference>
<evidence type="ECO:0000313" key="7">
    <source>
        <dbReference type="EMBL" id="KPJ21218.1"/>
    </source>
</evidence>
<comment type="similarity">
    <text evidence="1 6">Belongs to the peptidase M2 family.</text>
</comment>
<reference evidence="7 8" key="1">
    <citation type="journal article" date="2015" name="Nat. Commun.">
        <title>Outbred genome sequencing and CRISPR/Cas9 gene editing in butterflies.</title>
        <authorList>
            <person name="Li X."/>
            <person name="Fan D."/>
            <person name="Zhang W."/>
            <person name="Liu G."/>
            <person name="Zhang L."/>
            <person name="Zhao L."/>
            <person name="Fang X."/>
            <person name="Chen L."/>
            <person name="Dong Y."/>
            <person name="Chen Y."/>
            <person name="Ding Y."/>
            <person name="Zhao R."/>
            <person name="Feng M."/>
            <person name="Zhu Y."/>
            <person name="Feng Y."/>
            <person name="Jiang X."/>
            <person name="Zhu D."/>
            <person name="Xiang H."/>
            <person name="Feng X."/>
            <person name="Li S."/>
            <person name="Wang J."/>
            <person name="Zhang G."/>
            <person name="Kronforst M.R."/>
            <person name="Wang W."/>
        </authorList>
    </citation>
    <scope>NUCLEOTIDE SEQUENCE [LARGE SCALE GENOMIC DNA]</scope>
    <source>
        <strain evidence="7">Ya'a_city_454_Pm</strain>
        <tissue evidence="7">Whole body</tissue>
    </source>
</reference>
<dbReference type="GO" id="GO:0006508">
    <property type="term" value="P:proteolysis"/>
    <property type="evidence" value="ECO:0007669"/>
    <property type="project" value="InterPro"/>
</dbReference>
<dbReference type="AlphaFoldDB" id="A0A0N1IJP6"/>
<name>A0A0N1IJP6_PAPMA</name>
<keyword evidence="8" id="KW-1185">Reference proteome</keyword>
<dbReference type="PANTHER" id="PTHR10514:SF44">
    <property type="entry name" value="ANGIOTENSIN-CONVERTING ENZYME-RELATED"/>
    <property type="match status" value="1"/>
</dbReference>
<proteinExistence type="inferred from homology"/>
<dbReference type="EMBL" id="LADJ01030699">
    <property type="protein sequence ID" value="KPJ21218.1"/>
    <property type="molecule type" value="Genomic_DNA"/>
</dbReference>
<dbReference type="Pfam" id="PF01401">
    <property type="entry name" value="Peptidase_M2"/>
    <property type="match status" value="1"/>
</dbReference>
<dbReference type="Proteomes" id="UP000053240">
    <property type="component" value="Unassembled WGS sequence"/>
</dbReference>
<dbReference type="PROSITE" id="PS52011">
    <property type="entry name" value="PEPTIDASE_M2"/>
    <property type="match status" value="1"/>
</dbReference>
<dbReference type="GO" id="GO:0008241">
    <property type="term" value="F:peptidyl-dipeptidase activity"/>
    <property type="evidence" value="ECO:0007669"/>
    <property type="project" value="InterPro"/>
</dbReference>
<gene>
    <name evidence="7" type="ORF">RR48_00297</name>
</gene>
<protein>
    <submittedName>
        <fullName evidence="7">Angiotensin-converting enzyme-related protein</fullName>
    </submittedName>
</protein>
<dbReference type="SUPFAM" id="SSF55486">
    <property type="entry name" value="Metalloproteases ('zincins'), catalytic domain"/>
    <property type="match status" value="1"/>
</dbReference>
<evidence type="ECO:0000313" key="8">
    <source>
        <dbReference type="Proteomes" id="UP000053240"/>
    </source>
</evidence>
<sequence length="133" mass="15318">FQFHRSLCQLASEYTPGDASNLLSNCDIYKSTTAGNALGKMLQLGSSKPWPDAMEMLTGQRKMDASGVLEYFQPLHDWLKTENERTGEYIGWEPSTVRKYNISYFIQKIFILKTQTNIIILLIYENLIIHILH</sequence>
<keyword evidence="3 5" id="KW-1015">Disulfide bond</keyword>
<accession>A0A0N1IJP6</accession>
<feature type="non-terminal residue" evidence="7">
    <location>
        <position position="1"/>
    </location>
</feature>
<comment type="caution">
    <text evidence="6">Lacks conserved residue(s) required for the propagation of feature annotation.</text>
</comment>
<dbReference type="GO" id="GO:0005886">
    <property type="term" value="C:plasma membrane"/>
    <property type="evidence" value="ECO:0007669"/>
    <property type="project" value="TreeGrafter"/>
</dbReference>
<dbReference type="GO" id="GO:0005615">
    <property type="term" value="C:extracellular space"/>
    <property type="evidence" value="ECO:0007669"/>
    <property type="project" value="TreeGrafter"/>
</dbReference>
<organism evidence="7 8">
    <name type="scientific">Papilio machaon</name>
    <name type="common">Old World swallowtail butterfly</name>
    <dbReference type="NCBI Taxonomy" id="76193"/>
    <lineage>
        <taxon>Eukaryota</taxon>
        <taxon>Metazoa</taxon>
        <taxon>Ecdysozoa</taxon>
        <taxon>Arthropoda</taxon>
        <taxon>Hexapoda</taxon>
        <taxon>Insecta</taxon>
        <taxon>Pterygota</taxon>
        <taxon>Neoptera</taxon>
        <taxon>Endopterygota</taxon>
        <taxon>Lepidoptera</taxon>
        <taxon>Glossata</taxon>
        <taxon>Ditrysia</taxon>
        <taxon>Papilionoidea</taxon>
        <taxon>Papilionidae</taxon>
        <taxon>Papilioninae</taxon>
        <taxon>Papilio</taxon>
    </lineage>
</organism>
<dbReference type="STRING" id="76193.A0A0N1IJP6"/>
<dbReference type="InParanoid" id="A0A0N1IJP6"/>
<evidence type="ECO:0000256" key="5">
    <source>
        <dbReference type="PIRSR" id="PIRSR601548-4"/>
    </source>
</evidence>
<dbReference type="InterPro" id="IPR001548">
    <property type="entry name" value="Peptidase_M2"/>
</dbReference>
<evidence type="ECO:0000256" key="1">
    <source>
        <dbReference type="ARBA" id="ARBA00008139"/>
    </source>
</evidence>
<evidence type="ECO:0000256" key="2">
    <source>
        <dbReference type="ARBA" id="ARBA00022729"/>
    </source>
</evidence>